<dbReference type="InterPro" id="IPR028992">
    <property type="entry name" value="Hedgehog/Intein_dom"/>
</dbReference>
<evidence type="ECO:0000256" key="1">
    <source>
        <dbReference type="SAM" id="MobiDB-lite"/>
    </source>
</evidence>
<evidence type="ECO:0000259" key="2">
    <source>
        <dbReference type="Pfam" id="PF13403"/>
    </source>
</evidence>
<name>A0A418SP93_9RHOB</name>
<dbReference type="Pfam" id="PF13403">
    <property type="entry name" value="Hint_2"/>
    <property type="match status" value="1"/>
</dbReference>
<reference evidence="4" key="1">
    <citation type="submission" date="2018-09" db="EMBL/GenBank/DDBJ databases">
        <title>Acidovorax cavernicola nov. sp. isolated from Gruta de las Maravillas (Aracena, Spain).</title>
        <authorList>
            <person name="Jurado V."/>
            <person name="Gutierrez-Patricio S."/>
            <person name="Gonzalez-Pimentel J.L."/>
            <person name="Miller A.Z."/>
            <person name="Laiz L."/>
            <person name="Saiz-Jimenez C."/>
        </authorList>
    </citation>
    <scope>NUCLEOTIDE SEQUENCE [LARGE SCALE GENOMIC DNA]</scope>
    <source>
        <strain evidence="4">1011MAR3C25</strain>
    </source>
</reference>
<dbReference type="SUPFAM" id="SSF51294">
    <property type="entry name" value="Hedgehog/intein (Hint) domain"/>
    <property type="match status" value="1"/>
</dbReference>
<keyword evidence="4" id="KW-1185">Reference proteome</keyword>
<feature type="region of interest" description="Disordered" evidence="1">
    <location>
        <begin position="1"/>
        <end position="22"/>
    </location>
</feature>
<feature type="domain" description="Hedgehog/Intein (Hint)" evidence="2">
    <location>
        <begin position="190"/>
        <end position="336"/>
    </location>
</feature>
<dbReference type="EMBL" id="QZCG01000014">
    <property type="protein sequence ID" value="RJE82742.1"/>
    <property type="molecule type" value="Genomic_DNA"/>
</dbReference>
<evidence type="ECO:0000313" key="4">
    <source>
        <dbReference type="Proteomes" id="UP000284202"/>
    </source>
</evidence>
<dbReference type="Proteomes" id="UP000284202">
    <property type="component" value="Unassembled WGS sequence"/>
</dbReference>
<dbReference type="RefSeq" id="WP_119751426.1">
    <property type="nucleotide sequence ID" value="NZ_QZCG01000014.1"/>
</dbReference>
<evidence type="ECO:0000313" key="3">
    <source>
        <dbReference type="EMBL" id="RJE82742.1"/>
    </source>
</evidence>
<dbReference type="InterPro" id="IPR036844">
    <property type="entry name" value="Hint_dom_sf"/>
</dbReference>
<dbReference type="OrthoDB" id="6305173at2"/>
<accession>A0A418SP93</accession>
<dbReference type="AlphaFoldDB" id="A0A418SP93"/>
<comment type="caution">
    <text evidence="3">The sequence shown here is derived from an EMBL/GenBank/DDBJ whole genome shotgun (WGS) entry which is preliminary data.</text>
</comment>
<proteinExistence type="predicted"/>
<sequence length="393" mass="42815">MATWTDNPDSGSNAQDHNPNADNYWVFTTDQTITANETTSQLQGYSFDPLASYNTNVALRDGNEDGALAARNWGNFHTNDGITVDGHTYEYSRHWTYEATITYSDGTSVDTTILASRLVDDPDNGTAGGALDGRAILRFHDDQISTVYGGASGTGEYALSDIESITLGANLGNAGGRSITGAYNNAYPVVCFATGTLIETANGTEAVETLQSGDAVLTRDNDLQPIRWIGSRKLSAQDLAAAPQLRPIRIKAGSLGANTPASDLIVSPQHRVLVRSKIAQRMFGTEEVLVAAKQLLEIEGIDVAEDIHEVEYFHFMFDRHEIVFSNGAETESLYTGPVALRSVSPESRKEILSLFPELAEEGFVAQPVRLLASGRQGRRLAYRHVMNRQEMVY</sequence>
<dbReference type="Gene3D" id="2.170.16.10">
    <property type="entry name" value="Hedgehog/Intein (Hint) domain"/>
    <property type="match status" value="1"/>
</dbReference>
<protein>
    <recommendedName>
        <fullName evidence="2">Hedgehog/Intein (Hint) domain-containing protein</fullName>
    </recommendedName>
</protein>
<gene>
    <name evidence="3" type="ORF">D3P04_18895</name>
</gene>
<organism evidence="3 4">
    <name type="scientific">Paracoccus onubensis</name>
    <dbReference type="NCBI Taxonomy" id="1675788"/>
    <lineage>
        <taxon>Bacteria</taxon>
        <taxon>Pseudomonadati</taxon>
        <taxon>Pseudomonadota</taxon>
        <taxon>Alphaproteobacteria</taxon>
        <taxon>Rhodobacterales</taxon>
        <taxon>Paracoccaceae</taxon>
        <taxon>Paracoccus</taxon>
    </lineage>
</organism>